<evidence type="ECO:0000313" key="4">
    <source>
        <dbReference type="EMBL" id="AEN03757.1"/>
    </source>
</evidence>
<keyword evidence="1" id="KW-0880">Kelch repeat</keyword>
<proteinExistence type="predicted"/>
<gene>
    <name evidence="4" type="ORF">YKV168</name>
</gene>
<dbReference type="Gene3D" id="3.30.710.10">
    <property type="entry name" value="Potassium Channel Kv1.1, Chain A"/>
    <property type="match status" value="1"/>
</dbReference>
<dbReference type="Proteomes" id="UP000164653">
    <property type="component" value="Segment"/>
</dbReference>
<dbReference type="InterPro" id="IPR015915">
    <property type="entry name" value="Kelch-typ_b-propeller"/>
</dbReference>
<accession>G3EI60</accession>
<dbReference type="PANTHER" id="PTHR45632">
    <property type="entry name" value="LD33804P"/>
    <property type="match status" value="1"/>
</dbReference>
<dbReference type="InterPro" id="IPR006652">
    <property type="entry name" value="Kelch_1"/>
</dbReference>
<dbReference type="Gene3D" id="1.25.40.420">
    <property type="match status" value="1"/>
</dbReference>
<dbReference type="Pfam" id="PF00651">
    <property type="entry name" value="BTB"/>
    <property type="match status" value="1"/>
</dbReference>
<dbReference type="SMART" id="SM00225">
    <property type="entry name" value="BTB"/>
    <property type="match status" value="1"/>
</dbReference>
<dbReference type="SUPFAM" id="SSF117281">
    <property type="entry name" value="Kelch motif"/>
    <property type="match status" value="1"/>
</dbReference>
<evidence type="ECO:0000313" key="5">
    <source>
        <dbReference type="Proteomes" id="UP000164653"/>
    </source>
</evidence>
<keyword evidence="5" id="KW-1185">Reference proteome</keyword>
<evidence type="ECO:0000259" key="3">
    <source>
        <dbReference type="PROSITE" id="PS50097"/>
    </source>
</evidence>
<dbReference type="SUPFAM" id="SSF54695">
    <property type="entry name" value="POZ domain"/>
    <property type="match status" value="1"/>
</dbReference>
<dbReference type="PANTHER" id="PTHR45632:SF3">
    <property type="entry name" value="KELCH-LIKE PROTEIN 32"/>
    <property type="match status" value="1"/>
</dbReference>
<dbReference type="KEGG" id="vg:11107303"/>
<dbReference type="Pfam" id="PF07707">
    <property type="entry name" value="BACK"/>
    <property type="match status" value="1"/>
</dbReference>
<evidence type="ECO:0000256" key="1">
    <source>
        <dbReference type="ARBA" id="ARBA00022441"/>
    </source>
</evidence>
<sequence length="595" mass="70255">MSISDNSIRVINNITNLFMDKNLIDVIINTRDGGKIYTHKVILAAGSKYFKTMFKSYNNAKSNIAYIYMDIFDEEIVKCVILYLYGHNNITHSIVTNVLKCADYLLIDDLVNECNEYIINSIYNIPNAIYFYNKIYQLDHIYVVKRIKSVLYKDVIRTINCTYLKKINLYALIYILSDDNIIINSEDSVAIIILVWLTYNHITEEETLKLISCINIEYLSNNIKNEILSNERIKNYKLCLDYISNDHKNIIVRKPIRKNIYLLYMYDSNIHVYTYNVSNKKYSFNTTFNCIYNYASTVVDNELIIAGGDDNYKYSDYGYKKVYNDVYKLDIKTHTWIQLPSMIIPRTLFSLEVIGQTIYAIGGQGINNIEGSIECYTMGDDSWKILTEEISGIAYYSSCVYNHYIYIAGGVTKYINYNAYTDIIDEISNDIIRYDTINYNAYTDIIDEISNDIIRYDTINNKWEILYHIDNYNLNININNNNNINIINKIIYHRNYIYLFNELLSKNNAFITTRVYRHEISDTNNKWEMITDVIRDRSLLYPVAYEDDDFIIIMEYYDNFIFEDKFCIKSNTFIYNNKHITYYSLLYNVLPINKI</sequence>
<dbReference type="PROSITE" id="PS50097">
    <property type="entry name" value="BTB"/>
    <property type="match status" value="1"/>
</dbReference>
<dbReference type="InterPro" id="IPR011705">
    <property type="entry name" value="BACK"/>
</dbReference>
<dbReference type="RefSeq" id="YP_004821521.1">
    <property type="nucleotide sequence ID" value="NC_015960.1"/>
</dbReference>
<protein>
    <submittedName>
        <fullName evidence="4">Kelch-like protein</fullName>
    </submittedName>
</protein>
<reference evidence="4 5" key="1">
    <citation type="journal article" date="2011" name="J. Virol.">
        <title>The genome of yoka poxvirus.</title>
        <authorList>
            <person name="Zhao G."/>
            <person name="Droit L."/>
            <person name="Tesh R.B."/>
            <person name="Popov V.L."/>
            <person name="Little N.S."/>
            <person name="Upton C."/>
            <person name="Virgin H.W."/>
            <person name="Wang D."/>
        </authorList>
    </citation>
    <scope>NUCLEOTIDE SEQUENCE [LARGE SCALE GENOMIC DNA]</scope>
    <source>
        <strain evidence="4">DakArB 4268</strain>
    </source>
</reference>
<evidence type="ECO:0000256" key="2">
    <source>
        <dbReference type="ARBA" id="ARBA00022737"/>
    </source>
</evidence>
<dbReference type="GeneID" id="11107303"/>
<organism evidence="4 5">
    <name type="scientific">Yokapox virus</name>
    <dbReference type="NCBI Taxonomy" id="1076255"/>
    <lineage>
        <taxon>Viruses</taxon>
        <taxon>Varidnaviria</taxon>
        <taxon>Bamfordvirae</taxon>
        <taxon>Nucleocytoviricota</taxon>
        <taxon>Pokkesviricetes</taxon>
        <taxon>Chitovirales</taxon>
        <taxon>Poxviridae</taxon>
        <taxon>Chordopoxvirinae</taxon>
        <taxon>Centapoxvirus</taxon>
        <taxon>Centapoxvirus yokapox</taxon>
    </lineage>
</organism>
<dbReference type="OrthoDB" id="9916at10239"/>
<dbReference type="CDD" id="cd18186">
    <property type="entry name" value="BTB_POZ_ZBTB_KLHL-like"/>
    <property type="match status" value="1"/>
</dbReference>
<dbReference type="Pfam" id="PF01344">
    <property type="entry name" value="Kelch_1"/>
    <property type="match status" value="2"/>
</dbReference>
<name>G3EI60_9POXV</name>
<dbReference type="SMART" id="SM00612">
    <property type="entry name" value="Kelch"/>
    <property type="match status" value="2"/>
</dbReference>
<dbReference type="InterPro" id="IPR000210">
    <property type="entry name" value="BTB/POZ_dom"/>
</dbReference>
<feature type="domain" description="BTB" evidence="3">
    <location>
        <begin position="24"/>
        <end position="85"/>
    </location>
</feature>
<dbReference type="InterPro" id="IPR011333">
    <property type="entry name" value="SKP1/BTB/POZ_sf"/>
</dbReference>
<dbReference type="Gene3D" id="2.120.10.80">
    <property type="entry name" value="Kelch-type beta propeller"/>
    <property type="match status" value="1"/>
</dbReference>
<dbReference type="EMBL" id="HQ849551">
    <property type="protein sequence ID" value="AEN03757.1"/>
    <property type="molecule type" value="Genomic_DNA"/>
</dbReference>
<keyword evidence="2" id="KW-0677">Repeat</keyword>